<comment type="subcellular location">
    <subcellularLocation>
        <location evidence="1">Membrane</location>
        <topology evidence="1">Multi-pass membrane protein</topology>
    </subcellularLocation>
</comment>
<evidence type="ECO:0000256" key="2">
    <source>
        <dbReference type="ARBA" id="ARBA00022448"/>
    </source>
</evidence>
<dbReference type="GO" id="GO:0005886">
    <property type="term" value="C:plasma membrane"/>
    <property type="evidence" value="ECO:0007669"/>
    <property type="project" value="TreeGrafter"/>
</dbReference>
<feature type="transmembrane region" description="Helical" evidence="7">
    <location>
        <begin position="506"/>
        <end position="528"/>
    </location>
</feature>
<keyword evidence="3 7" id="KW-0812">Transmembrane</keyword>
<dbReference type="SUPFAM" id="SSF103473">
    <property type="entry name" value="MFS general substrate transporter"/>
    <property type="match status" value="1"/>
</dbReference>
<evidence type="ECO:0000256" key="1">
    <source>
        <dbReference type="ARBA" id="ARBA00004141"/>
    </source>
</evidence>
<feature type="transmembrane region" description="Helical" evidence="7">
    <location>
        <begin position="440"/>
        <end position="459"/>
    </location>
</feature>
<dbReference type="EMBL" id="JANBQB010000755">
    <property type="protein sequence ID" value="KAJ1973798.1"/>
    <property type="molecule type" value="Genomic_DNA"/>
</dbReference>
<keyword evidence="4 7" id="KW-1133">Transmembrane helix</keyword>
<feature type="transmembrane region" description="Helical" evidence="7">
    <location>
        <begin position="358"/>
        <end position="379"/>
    </location>
</feature>
<evidence type="ECO:0000313" key="10">
    <source>
        <dbReference type="Proteomes" id="UP001151582"/>
    </source>
</evidence>
<feature type="transmembrane region" description="Helical" evidence="7">
    <location>
        <begin position="414"/>
        <end position="434"/>
    </location>
</feature>
<evidence type="ECO:0000256" key="6">
    <source>
        <dbReference type="SAM" id="MobiDB-lite"/>
    </source>
</evidence>
<organism evidence="9 10">
    <name type="scientific">Dimargaris verticillata</name>
    <dbReference type="NCBI Taxonomy" id="2761393"/>
    <lineage>
        <taxon>Eukaryota</taxon>
        <taxon>Fungi</taxon>
        <taxon>Fungi incertae sedis</taxon>
        <taxon>Zoopagomycota</taxon>
        <taxon>Kickxellomycotina</taxon>
        <taxon>Dimargaritomycetes</taxon>
        <taxon>Dimargaritales</taxon>
        <taxon>Dimargaritaceae</taxon>
        <taxon>Dimargaris</taxon>
    </lineage>
</organism>
<feature type="transmembrane region" description="Helical" evidence="7">
    <location>
        <begin position="221"/>
        <end position="243"/>
    </location>
</feature>
<dbReference type="InterPro" id="IPR020846">
    <property type="entry name" value="MFS_dom"/>
</dbReference>
<evidence type="ECO:0000259" key="8">
    <source>
        <dbReference type="PROSITE" id="PS50850"/>
    </source>
</evidence>
<evidence type="ECO:0000313" key="9">
    <source>
        <dbReference type="EMBL" id="KAJ1973798.1"/>
    </source>
</evidence>
<proteinExistence type="predicted"/>
<feature type="transmembrane region" description="Helical" evidence="7">
    <location>
        <begin position="249"/>
        <end position="271"/>
    </location>
</feature>
<feature type="transmembrane region" description="Helical" evidence="7">
    <location>
        <begin position="162"/>
        <end position="182"/>
    </location>
</feature>
<feature type="region of interest" description="Disordered" evidence="6">
    <location>
        <begin position="54"/>
        <end position="86"/>
    </location>
</feature>
<evidence type="ECO:0000256" key="5">
    <source>
        <dbReference type="ARBA" id="ARBA00023136"/>
    </source>
</evidence>
<name>A0A9W8B1J6_9FUNG</name>
<dbReference type="Proteomes" id="UP001151582">
    <property type="component" value="Unassembled WGS sequence"/>
</dbReference>
<dbReference type="InterPro" id="IPR011701">
    <property type="entry name" value="MFS"/>
</dbReference>
<dbReference type="AlphaFoldDB" id="A0A9W8B1J6"/>
<comment type="caution">
    <text evidence="9">The sequence shown here is derived from an EMBL/GenBank/DDBJ whole genome shotgun (WGS) entry which is preliminary data.</text>
</comment>
<protein>
    <recommendedName>
        <fullName evidence="8">Major facilitator superfamily (MFS) profile domain-containing protein</fullName>
    </recommendedName>
</protein>
<dbReference type="PROSITE" id="PS50850">
    <property type="entry name" value="MFS"/>
    <property type="match status" value="1"/>
</dbReference>
<evidence type="ECO:0000256" key="4">
    <source>
        <dbReference type="ARBA" id="ARBA00022989"/>
    </source>
</evidence>
<dbReference type="Gene3D" id="1.20.1250.20">
    <property type="entry name" value="MFS general substrate transporter like domains"/>
    <property type="match status" value="1"/>
</dbReference>
<feature type="compositionally biased region" description="Basic and acidic residues" evidence="6">
    <location>
        <begin position="54"/>
        <end position="70"/>
    </location>
</feature>
<gene>
    <name evidence="9" type="ORF">H4R34_004953</name>
</gene>
<sequence>MATNLPSPLDHQATLQSDSALTDVAERSDFLDHSMTHVPTSDYNRTRSDLRSLKSQEENSLHKVNPKDDDYNGATQGPSNDDDRPYTTFTPLQCRLIIMVVAFSGALAPFASNIFLPALTDVARDLNTTVSEINVAVSVFMIGLATAPSIWGPMADQFGRRYIYGVGTLICTGASAGCALASSSSMLLGMRFLQAFGGSCPLVLGAGTISDVYEPAQRGTAMGMFFGGLTLGPVLGTIIGGYLAEALGWRWTFWLTTIISGVFCVVLTFFVPETHRGILSRKQQVALKGLPADIHLQPPTRMSWKAMNIFAIMPALKFPYVWVVVVAQAALFGSFYAMNTSISILLKRDYNYSTGTIGLTYLAVGAGNIVGSVSGGLLADYTFNRQYRRLLGLVEMDDEAAAKRPMVMPFEHRLIFPILTTILFPLALIAYGWVMHFQTFIAFPLICEFIIGFSMNGMMSGSSTYLIDIFTIKGASITSVANLIRCLYCALWTGVIELVMNSWGTGWAFTFLGLTCLMTAGGMVLTFMQGMHWRVTKPPTSYLDF</sequence>
<dbReference type="CDD" id="cd17323">
    <property type="entry name" value="MFS_Tpo1_MDR_like"/>
    <property type="match status" value="1"/>
</dbReference>
<feature type="transmembrane region" description="Helical" evidence="7">
    <location>
        <begin position="135"/>
        <end position="155"/>
    </location>
</feature>
<keyword evidence="2" id="KW-0813">Transport</keyword>
<feature type="domain" description="Major facilitator superfamily (MFS) profile" evidence="8">
    <location>
        <begin position="97"/>
        <end position="531"/>
    </location>
</feature>
<feature type="transmembrane region" description="Helical" evidence="7">
    <location>
        <begin position="96"/>
        <end position="115"/>
    </location>
</feature>
<feature type="transmembrane region" description="Helical" evidence="7">
    <location>
        <begin position="320"/>
        <end position="338"/>
    </location>
</feature>
<dbReference type="Pfam" id="PF07690">
    <property type="entry name" value="MFS_1"/>
    <property type="match status" value="1"/>
</dbReference>
<dbReference type="OrthoDB" id="2441642at2759"/>
<dbReference type="FunFam" id="1.20.1250.20:FF:000172">
    <property type="entry name" value="MFS multidrug resistance transporter"/>
    <property type="match status" value="1"/>
</dbReference>
<accession>A0A9W8B1J6</accession>
<dbReference type="PANTHER" id="PTHR23502:SF51">
    <property type="entry name" value="QUINIDINE RESISTANCE PROTEIN 1-RELATED"/>
    <property type="match status" value="1"/>
</dbReference>
<feature type="transmembrane region" description="Helical" evidence="7">
    <location>
        <begin position="188"/>
        <end position="209"/>
    </location>
</feature>
<feature type="transmembrane region" description="Helical" evidence="7">
    <location>
        <begin position="480"/>
        <end position="500"/>
    </location>
</feature>
<dbReference type="InterPro" id="IPR036259">
    <property type="entry name" value="MFS_trans_sf"/>
</dbReference>
<dbReference type="GO" id="GO:0022857">
    <property type="term" value="F:transmembrane transporter activity"/>
    <property type="evidence" value="ECO:0007669"/>
    <property type="project" value="InterPro"/>
</dbReference>
<keyword evidence="10" id="KW-1185">Reference proteome</keyword>
<evidence type="ECO:0000256" key="3">
    <source>
        <dbReference type="ARBA" id="ARBA00022692"/>
    </source>
</evidence>
<reference evidence="9" key="1">
    <citation type="submission" date="2022-07" db="EMBL/GenBank/DDBJ databases">
        <title>Phylogenomic reconstructions and comparative analyses of Kickxellomycotina fungi.</title>
        <authorList>
            <person name="Reynolds N.K."/>
            <person name="Stajich J.E."/>
            <person name="Barry K."/>
            <person name="Grigoriev I.V."/>
            <person name="Crous P."/>
            <person name="Smith M.E."/>
        </authorList>
    </citation>
    <scope>NUCLEOTIDE SEQUENCE</scope>
    <source>
        <strain evidence="9">RSA 567</strain>
    </source>
</reference>
<dbReference type="PANTHER" id="PTHR23502">
    <property type="entry name" value="MAJOR FACILITATOR SUPERFAMILY"/>
    <property type="match status" value="1"/>
</dbReference>
<keyword evidence="5 7" id="KW-0472">Membrane</keyword>
<evidence type="ECO:0000256" key="7">
    <source>
        <dbReference type="SAM" id="Phobius"/>
    </source>
</evidence>